<comment type="cofactor">
    <cofactor evidence="1">
        <name>Mg(2+)</name>
        <dbReference type="ChEBI" id="CHEBI:18420"/>
    </cofactor>
</comment>
<dbReference type="SUPFAM" id="SSF53738">
    <property type="entry name" value="Phosphoglucomutase, first 3 domains"/>
    <property type="match status" value="3"/>
</dbReference>
<evidence type="ECO:0000256" key="5">
    <source>
        <dbReference type="ARBA" id="ARBA00022842"/>
    </source>
</evidence>
<dbReference type="Pfam" id="PF02878">
    <property type="entry name" value="PGM_PMM_I"/>
    <property type="match status" value="1"/>
</dbReference>
<gene>
    <name evidence="13" type="ORF">BI364_08985</name>
</gene>
<keyword evidence="14" id="KW-1185">Reference proteome</keyword>
<evidence type="ECO:0000259" key="10">
    <source>
        <dbReference type="Pfam" id="PF02878"/>
    </source>
</evidence>
<dbReference type="RefSeq" id="WP_070078452.1">
    <property type="nucleotide sequence ID" value="NZ_CP017415.1"/>
</dbReference>
<dbReference type="AlphaFoldDB" id="A0A1D8INM7"/>
<comment type="similarity">
    <text evidence="2 8">Belongs to the phosphohexose mutase family.</text>
</comment>
<dbReference type="PANTHER" id="PTHR45745:SF1">
    <property type="entry name" value="PHOSPHOGLUCOMUTASE 2B-RELATED"/>
    <property type="match status" value="1"/>
</dbReference>
<feature type="domain" description="Alpha-D-phosphohexomutase C-terminal" evidence="9">
    <location>
        <begin position="487"/>
        <end position="539"/>
    </location>
</feature>
<dbReference type="InterPro" id="IPR005843">
    <property type="entry name" value="A-D-PHexomutase_C"/>
</dbReference>
<dbReference type="Proteomes" id="UP000095401">
    <property type="component" value="Chromosome"/>
</dbReference>
<dbReference type="Pfam" id="PF00408">
    <property type="entry name" value="PGM_PMM_IV"/>
    <property type="match status" value="1"/>
</dbReference>
<dbReference type="GO" id="GO:0008973">
    <property type="term" value="F:phosphopentomutase activity"/>
    <property type="evidence" value="ECO:0007669"/>
    <property type="project" value="TreeGrafter"/>
</dbReference>
<evidence type="ECO:0000259" key="9">
    <source>
        <dbReference type="Pfam" id="PF00408"/>
    </source>
</evidence>
<dbReference type="PROSITE" id="PS00710">
    <property type="entry name" value="PGM_PMM"/>
    <property type="match status" value="1"/>
</dbReference>
<evidence type="ECO:0000259" key="12">
    <source>
        <dbReference type="Pfam" id="PF02880"/>
    </source>
</evidence>
<evidence type="ECO:0000256" key="3">
    <source>
        <dbReference type="ARBA" id="ARBA00022553"/>
    </source>
</evidence>
<dbReference type="KEGG" id="aprs:BI364_08985"/>
<dbReference type="InterPro" id="IPR036900">
    <property type="entry name" value="A-D-PHexomutase_C_sf"/>
</dbReference>
<evidence type="ECO:0000256" key="8">
    <source>
        <dbReference type="RuleBase" id="RU004326"/>
    </source>
</evidence>
<dbReference type="Pfam" id="PF02880">
    <property type="entry name" value="PGM_PMM_III"/>
    <property type="match status" value="1"/>
</dbReference>
<dbReference type="EMBL" id="CP017415">
    <property type="protein sequence ID" value="AOU98076.1"/>
    <property type="molecule type" value="Genomic_DNA"/>
</dbReference>
<evidence type="ECO:0000259" key="11">
    <source>
        <dbReference type="Pfam" id="PF02879"/>
    </source>
</evidence>
<dbReference type="NCBIfam" id="TIGR01132">
    <property type="entry name" value="pgm"/>
    <property type="match status" value="1"/>
</dbReference>
<sequence>MSTQISPLAGKPVPVESLVDVAKLVTAYYVNIPDPTVAAQRVAFGTSGHRGSAFDASFNEAHVHSITQAICQYRKAHSIDGPLFMGIDTHALSEPAYASALEVLAANGVEVMLALNDEYTPTPAISHAILTHNRGRSTGLADGIVVTPSHNPPGDGGFKYNPPNGGPADQDITDWIGVTANHFLENNLDGVKRMPYAKALRATTTHRYDFLSAYVGDLGSVVDMDMIRSAKIRMGVDPLGGAGVHYWARIAEHYKLDLQVVSEIVDPTFRFMTLDWDGQIRMDPSSKYAMQRLLEMKDRFDISFACDTDHDRHGIVTPAAGLLMPNHYLSVAIDYLFRHRPQWSARAAVGKTVVSTRLIDQITARLGRALVEVPVGFKWFSKGLLDGSLGFGGEESAGAAFLRRDGTVWTTDKDGLTAALLSAEITARTGHDPGALYEALAKTFGVPPLADRVEAPATALQKKQLAALTPQQIASTELAGEKIEGVLNKAPGNDAPIGGIKVVASSGWFAARPSGTEDIYKIYAESTQGPEHLQRILTEAQKIVDAAIAPAAPGATAVTSQTE</sequence>
<proteinExistence type="inferred from homology"/>
<dbReference type="GO" id="GO:0000287">
    <property type="term" value="F:magnesium ion binding"/>
    <property type="evidence" value="ECO:0007669"/>
    <property type="project" value="InterPro"/>
</dbReference>
<evidence type="ECO:0000313" key="13">
    <source>
        <dbReference type="EMBL" id="AOU98076.1"/>
    </source>
</evidence>
<dbReference type="GO" id="GO:0004614">
    <property type="term" value="F:phosphoglucomutase activity"/>
    <property type="evidence" value="ECO:0007669"/>
    <property type="project" value="UniProtKB-UniRule"/>
</dbReference>
<feature type="domain" description="Alpha-D-phosphohexomutase alpha/beta/alpha" evidence="11">
    <location>
        <begin position="213"/>
        <end position="318"/>
    </location>
</feature>
<dbReference type="InterPro" id="IPR016066">
    <property type="entry name" value="A-D-PHexomutase_CS"/>
</dbReference>
<keyword evidence="5 8" id="KW-0460">Magnesium</keyword>
<dbReference type="Gene3D" id="3.30.310.50">
    <property type="entry name" value="Alpha-D-phosphohexomutase, C-terminal domain"/>
    <property type="match status" value="1"/>
</dbReference>
<dbReference type="EC" id="5.4.2.2" evidence="7"/>
<dbReference type="InterPro" id="IPR016055">
    <property type="entry name" value="A-D-PHexomutase_a/b/a-I/II/III"/>
</dbReference>
<keyword evidence="6" id="KW-0413">Isomerase</keyword>
<dbReference type="InterPro" id="IPR005845">
    <property type="entry name" value="A-D-PHexomutase_a/b/a-II"/>
</dbReference>
<dbReference type="Gene3D" id="3.40.120.10">
    <property type="entry name" value="Alpha-D-Glucose-1,6-Bisphosphate, subunit A, domain 3"/>
    <property type="match status" value="3"/>
</dbReference>
<accession>A0A1D8INM7</accession>
<dbReference type="PANTHER" id="PTHR45745">
    <property type="entry name" value="PHOSPHOMANNOMUTASE 45A"/>
    <property type="match status" value="1"/>
</dbReference>
<keyword evidence="4 8" id="KW-0479">Metal-binding</keyword>
<evidence type="ECO:0000256" key="1">
    <source>
        <dbReference type="ARBA" id="ARBA00001946"/>
    </source>
</evidence>
<keyword evidence="3" id="KW-0597">Phosphoprotein</keyword>
<name>A0A1D8INM7_9GAMM</name>
<dbReference type="CDD" id="cd05801">
    <property type="entry name" value="PGM_like3"/>
    <property type="match status" value="1"/>
</dbReference>
<dbReference type="SUPFAM" id="SSF55957">
    <property type="entry name" value="Phosphoglucomutase, C-terminal domain"/>
    <property type="match status" value="1"/>
</dbReference>
<dbReference type="InterPro" id="IPR005846">
    <property type="entry name" value="A-D-PHexomutase_a/b/a-III"/>
</dbReference>
<evidence type="ECO:0000256" key="4">
    <source>
        <dbReference type="ARBA" id="ARBA00022723"/>
    </source>
</evidence>
<dbReference type="GO" id="GO:0006166">
    <property type="term" value="P:purine ribonucleoside salvage"/>
    <property type="evidence" value="ECO:0007669"/>
    <property type="project" value="TreeGrafter"/>
</dbReference>
<feature type="domain" description="Alpha-D-phosphohexomutase alpha/beta/alpha" evidence="12">
    <location>
        <begin position="325"/>
        <end position="443"/>
    </location>
</feature>
<evidence type="ECO:0000256" key="6">
    <source>
        <dbReference type="ARBA" id="ARBA00023235"/>
    </source>
</evidence>
<dbReference type="InterPro" id="IPR005852">
    <property type="entry name" value="PGM_a-D-Glc-sp"/>
</dbReference>
<feature type="domain" description="Alpha-D-phosphohexomutase alpha/beta/alpha" evidence="10">
    <location>
        <begin position="42"/>
        <end position="177"/>
    </location>
</feature>
<evidence type="ECO:0000256" key="7">
    <source>
        <dbReference type="NCBIfam" id="TIGR01132"/>
    </source>
</evidence>
<reference evidence="14" key="1">
    <citation type="submission" date="2016-09" db="EMBL/GenBank/DDBJ databases">
        <title>Acidihalobacter prosperus F5.</title>
        <authorList>
            <person name="Khaleque H.N."/>
            <person name="Ramsay J.P."/>
            <person name="Kaksonen A.H."/>
            <person name="Boxall N.J."/>
            <person name="Watkin E.L.J."/>
        </authorList>
    </citation>
    <scope>NUCLEOTIDE SEQUENCE [LARGE SCALE GENOMIC DNA]</scope>
    <source>
        <strain evidence="14">F5</strain>
    </source>
</reference>
<evidence type="ECO:0000313" key="14">
    <source>
        <dbReference type="Proteomes" id="UP000095401"/>
    </source>
</evidence>
<protein>
    <recommendedName>
        <fullName evidence="7">Phosphoglucomutase</fullName>
        <ecNumber evidence="7">5.4.2.2</ecNumber>
    </recommendedName>
</protein>
<organism evidence="13 14">
    <name type="scientific">Acidihalobacter yilgarnensis</name>
    <dbReference type="NCBI Taxonomy" id="2819280"/>
    <lineage>
        <taxon>Bacteria</taxon>
        <taxon>Pseudomonadati</taxon>
        <taxon>Pseudomonadota</taxon>
        <taxon>Gammaproteobacteria</taxon>
        <taxon>Chromatiales</taxon>
        <taxon>Ectothiorhodospiraceae</taxon>
        <taxon>Acidihalobacter</taxon>
    </lineage>
</organism>
<dbReference type="Pfam" id="PF02879">
    <property type="entry name" value="PGM_PMM_II"/>
    <property type="match status" value="1"/>
</dbReference>
<dbReference type="GO" id="GO:0005975">
    <property type="term" value="P:carbohydrate metabolic process"/>
    <property type="evidence" value="ECO:0007669"/>
    <property type="project" value="UniProtKB-UniRule"/>
</dbReference>
<dbReference type="InterPro" id="IPR005844">
    <property type="entry name" value="A-D-PHexomutase_a/b/a-I"/>
</dbReference>
<evidence type="ECO:0000256" key="2">
    <source>
        <dbReference type="ARBA" id="ARBA00010231"/>
    </source>
</evidence>